<evidence type="ECO:0000313" key="2">
    <source>
        <dbReference type="EMBL" id="KEZ53099.1"/>
    </source>
</evidence>
<dbReference type="Pfam" id="PF07155">
    <property type="entry name" value="ECF-ribofla_trS"/>
    <property type="match status" value="1"/>
</dbReference>
<feature type="transmembrane region" description="Helical" evidence="1">
    <location>
        <begin position="68"/>
        <end position="86"/>
    </location>
</feature>
<feature type="transmembrane region" description="Helical" evidence="1">
    <location>
        <begin position="95"/>
        <end position="119"/>
    </location>
</feature>
<accession>A0A084H0I7</accession>
<dbReference type="GO" id="GO:0016020">
    <property type="term" value="C:membrane"/>
    <property type="evidence" value="ECO:0007669"/>
    <property type="project" value="InterPro"/>
</dbReference>
<dbReference type="Proteomes" id="UP000028549">
    <property type="component" value="Unassembled WGS sequence"/>
</dbReference>
<keyword evidence="1" id="KW-1133">Transmembrane helix</keyword>
<dbReference type="AlphaFoldDB" id="A0A084H0I7"/>
<gene>
    <name evidence="2" type="ORF">GS18_0209860</name>
</gene>
<organism evidence="2 3">
    <name type="scientific">Metabacillus indicus</name>
    <name type="common">Bacillus indicus</name>
    <dbReference type="NCBI Taxonomy" id="246786"/>
    <lineage>
        <taxon>Bacteria</taxon>
        <taxon>Bacillati</taxon>
        <taxon>Bacillota</taxon>
        <taxon>Bacilli</taxon>
        <taxon>Bacillales</taxon>
        <taxon>Bacillaceae</taxon>
        <taxon>Metabacillus</taxon>
    </lineage>
</organism>
<keyword evidence="3" id="KW-1185">Reference proteome</keyword>
<protein>
    <submittedName>
        <fullName evidence="2">Metal ABC transporter permease</fullName>
    </submittedName>
</protein>
<evidence type="ECO:0000313" key="3">
    <source>
        <dbReference type="Proteomes" id="UP000028549"/>
    </source>
</evidence>
<dbReference type="OrthoDB" id="5198189at2"/>
<reference evidence="2 3" key="1">
    <citation type="journal article" date="2005" name="Int. J. Syst. Evol. Microbiol.">
        <title>Bacillus cibi sp. nov., isolated from jeotgal, a traditional Korean fermented seafood.</title>
        <authorList>
            <person name="Yoon J.H."/>
            <person name="Lee C.H."/>
            <person name="Oh T.K."/>
        </authorList>
    </citation>
    <scope>NUCLEOTIDE SEQUENCE [LARGE SCALE GENOMIC DNA]</scope>
    <source>
        <strain evidence="2 3">DSM 16189</strain>
    </source>
</reference>
<evidence type="ECO:0000256" key="1">
    <source>
        <dbReference type="SAM" id="Phobius"/>
    </source>
</evidence>
<feature type="transmembrane region" description="Helical" evidence="1">
    <location>
        <begin position="35"/>
        <end position="62"/>
    </location>
</feature>
<dbReference type="EMBL" id="JNVC02000004">
    <property type="protein sequence ID" value="KEZ53099.1"/>
    <property type="molecule type" value="Genomic_DNA"/>
</dbReference>
<keyword evidence="1" id="KW-0472">Membrane</keyword>
<keyword evidence="1" id="KW-0812">Transmembrane</keyword>
<dbReference type="InterPro" id="IPR009825">
    <property type="entry name" value="ECF_substrate-spec-like"/>
</dbReference>
<dbReference type="Gene3D" id="1.10.1760.20">
    <property type="match status" value="1"/>
</dbReference>
<sequence length="171" mass="18760">MTTRRISLLSLLIALSVVGRLSFQFVPNIQPMTAIILITAILLGPVNGMIVAVLGCFLSNLLLGMGTWTIWQMLAWGILALVFGLLGKAVKRNRLLIFTPAAVLAGYLFGFIVSLNMFVLTANGLAYYLAGIPFDTMHAAGNGIFFLVLYPVMQKTFQYYLCKNDYGVTLQ</sequence>
<feature type="transmembrane region" description="Helical" evidence="1">
    <location>
        <begin position="125"/>
        <end position="150"/>
    </location>
</feature>
<dbReference type="RefSeq" id="WP_029280152.1">
    <property type="nucleotide sequence ID" value="NZ_JNVC02000004.1"/>
</dbReference>
<feature type="transmembrane region" description="Helical" evidence="1">
    <location>
        <begin position="6"/>
        <end position="23"/>
    </location>
</feature>
<comment type="caution">
    <text evidence="2">The sequence shown here is derived from an EMBL/GenBank/DDBJ whole genome shotgun (WGS) entry which is preliminary data.</text>
</comment>
<name>A0A084H0I7_METID</name>
<proteinExistence type="predicted"/>
<dbReference type="STRING" id="246786.GS18_0209860"/>